<keyword evidence="1" id="KW-0812">Transmembrane</keyword>
<sequence>MRICRWLRPPRPRQTRVWGGVLYGETAHGFICRGLSILKPACGFSAGTHFIYSFIYLLIPQALRGRRLHVAP</sequence>
<reference evidence="2 3" key="1">
    <citation type="submission" date="2018-07" db="EMBL/GenBank/DDBJ databases">
        <title>The genomes of Aspergillus section Nigri reveals drivers in fungal speciation.</title>
        <authorList>
            <consortium name="DOE Joint Genome Institute"/>
            <person name="Vesth T.C."/>
            <person name="Nybo J."/>
            <person name="Theobald S."/>
            <person name="Brandl J."/>
            <person name="Frisvad J.C."/>
            <person name="Nielsen K.F."/>
            <person name="Lyhne E.K."/>
            <person name="Kogle M.E."/>
            <person name="Kuo A."/>
            <person name="Riley R."/>
            <person name="Clum A."/>
            <person name="Nolan M."/>
            <person name="Lipzen A."/>
            <person name="Salamov A."/>
            <person name="Henrissat B."/>
            <person name="Wiebenga A."/>
            <person name="De vries R.P."/>
            <person name="Grigoriev I.V."/>
            <person name="Mortensen U.H."/>
            <person name="Andersen M.R."/>
            <person name="Baker S.E."/>
        </authorList>
    </citation>
    <scope>NUCLEOTIDE SEQUENCE [LARGE SCALE GENOMIC DNA]</scope>
    <source>
        <strain evidence="2 3">CBS 139.54b</strain>
    </source>
</reference>
<organism evidence="2 3">
    <name type="scientific">Aspergillus welwitschiae</name>
    <dbReference type="NCBI Taxonomy" id="1341132"/>
    <lineage>
        <taxon>Eukaryota</taxon>
        <taxon>Fungi</taxon>
        <taxon>Dikarya</taxon>
        <taxon>Ascomycota</taxon>
        <taxon>Pezizomycotina</taxon>
        <taxon>Eurotiomycetes</taxon>
        <taxon>Eurotiomycetidae</taxon>
        <taxon>Eurotiales</taxon>
        <taxon>Aspergillaceae</taxon>
        <taxon>Aspergillus</taxon>
        <taxon>Aspergillus subgen. Circumdati</taxon>
    </lineage>
</organism>
<evidence type="ECO:0000313" key="3">
    <source>
        <dbReference type="Proteomes" id="UP000253729"/>
    </source>
</evidence>
<dbReference type="GeneID" id="38136903"/>
<dbReference type="RefSeq" id="XP_026619217.1">
    <property type="nucleotide sequence ID" value="XM_026768547.1"/>
</dbReference>
<feature type="transmembrane region" description="Helical" evidence="1">
    <location>
        <begin position="37"/>
        <end position="59"/>
    </location>
</feature>
<dbReference type="Proteomes" id="UP000253729">
    <property type="component" value="Unassembled WGS sequence"/>
</dbReference>
<proteinExistence type="predicted"/>
<gene>
    <name evidence="2" type="ORF">BDQ94DRAFT_155881</name>
</gene>
<evidence type="ECO:0000256" key="1">
    <source>
        <dbReference type="SAM" id="Phobius"/>
    </source>
</evidence>
<evidence type="ECO:0000313" key="2">
    <source>
        <dbReference type="EMBL" id="RDH26195.1"/>
    </source>
</evidence>
<keyword evidence="1" id="KW-1133">Transmembrane helix</keyword>
<accession>A0A3F3PGY9</accession>
<keyword evidence="1" id="KW-0472">Membrane</keyword>
<dbReference type="AlphaFoldDB" id="A0A3F3PGY9"/>
<dbReference type="EMBL" id="KZ852230">
    <property type="protein sequence ID" value="RDH26195.1"/>
    <property type="molecule type" value="Genomic_DNA"/>
</dbReference>
<keyword evidence="3" id="KW-1185">Reference proteome</keyword>
<name>A0A3F3PGY9_9EURO</name>
<protein>
    <submittedName>
        <fullName evidence="2">Uncharacterized protein</fullName>
    </submittedName>
</protein>